<gene>
    <name evidence="1" type="ORF">OPV22_020089</name>
</gene>
<reference evidence="1 2" key="1">
    <citation type="submission" date="2022-12" db="EMBL/GenBank/DDBJ databases">
        <title>Chromosome-scale assembly of the Ensete ventricosum genome.</title>
        <authorList>
            <person name="Dussert Y."/>
            <person name="Stocks J."/>
            <person name="Wendawek A."/>
            <person name="Woldeyes F."/>
            <person name="Nichols R.A."/>
            <person name="Borrell J.S."/>
        </authorList>
    </citation>
    <scope>NUCLEOTIDE SEQUENCE [LARGE SCALE GENOMIC DNA]</scope>
    <source>
        <strain evidence="2">cv. Maze</strain>
        <tissue evidence="1">Seeds</tissue>
    </source>
</reference>
<keyword evidence="2" id="KW-1185">Reference proteome</keyword>
<comment type="caution">
    <text evidence="1">The sequence shown here is derived from an EMBL/GenBank/DDBJ whole genome shotgun (WGS) entry which is preliminary data.</text>
</comment>
<name>A0AAV8QMG7_ENSVE</name>
<dbReference type="Proteomes" id="UP001222027">
    <property type="component" value="Unassembled WGS sequence"/>
</dbReference>
<proteinExistence type="predicted"/>
<evidence type="ECO:0000313" key="2">
    <source>
        <dbReference type="Proteomes" id="UP001222027"/>
    </source>
</evidence>
<protein>
    <submittedName>
        <fullName evidence="1">Uncharacterized protein</fullName>
    </submittedName>
</protein>
<evidence type="ECO:0000313" key="1">
    <source>
        <dbReference type="EMBL" id="KAJ8476362.1"/>
    </source>
</evidence>
<organism evidence="1 2">
    <name type="scientific">Ensete ventricosum</name>
    <name type="common">Abyssinian banana</name>
    <name type="synonym">Musa ensete</name>
    <dbReference type="NCBI Taxonomy" id="4639"/>
    <lineage>
        <taxon>Eukaryota</taxon>
        <taxon>Viridiplantae</taxon>
        <taxon>Streptophyta</taxon>
        <taxon>Embryophyta</taxon>
        <taxon>Tracheophyta</taxon>
        <taxon>Spermatophyta</taxon>
        <taxon>Magnoliopsida</taxon>
        <taxon>Liliopsida</taxon>
        <taxon>Zingiberales</taxon>
        <taxon>Musaceae</taxon>
        <taxon>Ensete</taxon>
    </lineage>
</organism>
<accession>A0AAV8QMG7</accession>
<dbReference type="EMBL" id="JAQQAF010000006">
    <property type="protein sequence ID" value="KAJ8476362.1"/>
    <property type="molecule type" value="Genomic_DNA"/>
</dbReference>
<sequence>MYETQTHLTTCMSKLIASRKMVKRKDCKSTMKWNEAVEGFCCGGNSKTTPTIRRLPLTIFFFTPQDPHLTKEAPKIYGDQAFKTASSYLLPANRKNDGIGPYLFFSTYGAASPSFCFSSSLVATRLNESGGCKLHLSGYHQIPFRTHGLQKYVTRQLRRFGLFSAVSSLVPATS</sequence>
<dbReference type="AlphaFoldDB" id="A0AAV8QMG7"/>